<dbReference type="Proteomes" id="UP000008311">
    <property type="component" value="Unassembled WGS sequence"/>
</dbReference>
<accession>B9SHU5</accession>
<reference evidence="2" key="1">
    <citation type="journal article" date="2010" name="Nat. Biotechnol.">
        <title>Draft genome sequence of the oilseed species Ricinus communis.</title>
        <authorList>
            <person name="Chan A.P."/>
            <person name="Crabtree J."/>
            <person name="Zhao Q."/>
            <person name="Lorenzi H."/>
            <person name="Orvis J."/>
            <person name="Puiu D."/>
            <person name="Melake-Berhan A."/>
            <person name="Jones K.M."/>
            <person name="Redman J."/>
            <person name="Chen G."/>
            <person name="Cahoon E.B."/>
            <person name="Gedil M."/>
            <person name="Stanke M."/>
            <person name="Haas B.J."/>
            <person name="Wortman J.R."/>
            <person name="Fraser-Liggett C.M."/>
            <person name="Ravel J."/>
            <person name="Rabinowicz P.D."/>
        </authorList>
    </citation>
    <scope>NUCLEOTIDE SEQUENCE [LARGE SCALE GENOMIC DNA]</scope>
    <source>
        <strain evidence="2">cv. Hale</strain>
    </source>
</reference>
<dbReference type="EMBL" id="EQ973966">
    <property type="protein sequence ID" value="EEF36823.1"/>
    <property type="molecule type" value="Genomic_DNA"/>
</dbReference>
<dbReference type="AlphaFoldDB" id="B9SHU5"/>
<proteinExistence type="predicted"/>
<organism evidence="1 2">
    <name type="scientific">Ricinus communis</name>
    <name type="common">Castor bean</name>
    <dbReference type="NCBI Taxonomy" id="3988"/>
    <lineage>
        <taxon>Eukaryota</taxon>
        <taxon>Viridiplantae</taxon>
        <taxon>Streptophyta</taxon>
        <taxon>Embryophyta</taxon>
        <taxon>Tracheophyta</taxon>
        <taxon>Spermatophyta</taxon>
        <taxon>Magnoliopsida</taxon>
        <taxon>eudicotyledons</taxon>
        <taxon>Gunneridae</taxon>
        <taxon>Pentapetalae</taxon>
        <taxon>rosids</taxon>
        <taxon>fabids</taxon>
        <taxon>Malpighiales</taxon>
        <taxon>Euphorbiaceae</taxon>
        <taxon>Acalyphoideae</taxon>
        <taxon>Acalypheae</taxon>
        <taxon>Ricinus</taxon>
    </lineage>
</organism>
<protein>
    <submittedName>
        <fullName evidence="1">Uncharacterized protein</fullName>
    </submittedName>
</protein>
<evidence type="ECO:0000313" key="1">
    <source>
        <dbReference type="EMBL" id="EEF36823.1"/>
    </source>
</evidence>
<gene>
    <name evidence="1" type="ORF">RCOM_0621520</name>
</gene>
<evidence type="ECO:0000313" key="2">
    <source>
        <dbReference type="Proteomes" id="UP000008311"/>
    </source>
</evidence>
<dbReference type="InParanoid" id="B9SHU5"/>
<sequence length="105" mass="11930">MEKSSFKKENAVRALKKSLEKDNKEDKVDADDNIIADSTEIATNVKKFVDKVVVALKKMASAVVLFEKVMIEIGRVESGNNVLKKFQCCFEDLQQLHKLLERQSN</sequence>
<keyword evidence="2" id="KW-1185">Reference proteome</keyword>
<name>B9SHU5_RICCO</name>